<comment type="caution">
    <text evidence="2">The sequence shown here is derived from an EMBL/GenBank/DDBJ whole genome shotgun (WGS) entry which is preliminary data.</text>
</comment>
<dbReference type="InterPro" id="IPR004323">
    <property type="entry name" value="Ion_tolerance_CutA"/>
</dbReference>
<protein>
    <submittedName>
        <fullName evidence="2">Divalent cation tolerance protein</fullName>
    </submittedName>
</protein>
<dbReference type="Gene3D" id="3.30.70.120">
    <property type="match status" value="1"/>
</dbReference>
<keyword evidence="3" id="KW-1185">Reference proteome</keyword>
<dbReference type="SUPFAM" id="SSF54913">
    <property type="entry name" value="GlnB-like"/>
    <property type="match status" value="1"/>
</dbReference>
<comment type="similarity">
    <text evidence="1">Belongs to the CutA family.</text>
</comment>
<dbReference type="InterPro" id="IPR015867">
    <property type="entry name" value="N-reg_PII/ATP_PRibTrfase_C"/>
</dbReference>
<dbReference type="Pfam" id="PF03091">
    <property type="entry name" value="CutA1"/>
    <property type="match status" value="1"/>
</dbReference>
<dbReference type="Proteomes" id="UP000887222">
    <property type="component" value="Unassembled WGS sequence"/>
</dbReference>
<dbReference type="PANTHER" id="PTHR23419:SF8">
    <property type="entry name" value="FI09726P"/>
    <property type="match status" value="1"/>
</dbReference>
<sequence>MDQTLLVISNLPDAQSAETLARALVEQGLAACVNILPAVRSVYRWQGAIEDATEVTLFIKTAAHRYPELETAVRRLHPYEVPELIALPITAGLPAYLQWVIGETRKDVDV</sequence>
<evidence type="ECO:0000256" key="1">
    <source>
        <dbReference type="ARBA" id="ARBA00010169"/>
    </source>
</evidence>
<dbReference type="PANTHER" id="PTHR23419">
    <property type="entry name" value="DIVALENT CATION TOLERANCE CUTA-RELATED"/>
    <property type="match status" value="1"/>
</dbReference>
<evidence type="ECO:0000313" key="2">
    <source>
        <dbReference type="EMBL" id="GIZ53409.1"/>
    </source>
</evidence>
<gene>
    <name evidence="2" type="primary">cutA</name>
    <name evidence="2" type="ORF">NCCP691_34230</name>
</gene>
<organism evidence="2 3">
    <name type="scientific">Noviherbaspirillum aridicola</name>
    <dbReference type="NCBI Taxonomy" id="2849687"/>
    <lineage>
        <taxon>Bacteria</taxon>
        <taxon>Pseudomonadati</taxon>
        <taxon>Pseudomonadota</taxon>
        <taxon>Betaproteobacteria</taxon>
        <taxon>Burkholderiales</taxon>
        <taxon>Oxalobacteraceae</taxon>
        <taxon>Noviherbaspirillum</taxon>
    </lineage>
</organism>
<accession>A0ABQ4Q8L9</accession>
<dbReference type="RefSeq" id="WP_220809831.1">
    <property type="nucleotide sequence ID" value="NZ_BPMK01000017.1"/>
</dbReference>
<proteinExistence type="inferred from homology"/>
<dbReference type="EMBL" id="BPMK01000017">
    <property type="protein sequence ID" value="GIZ53409.1"/>
    <property type="molecule type" value="Genomic_DNA"/>
</dbReference>
<name>A0ABQ4Q8L9_9BURK</name>
<dbReference type="InterPro" id="IPR011322">
    <property type="entry name" value="N-reg_PII-like_a/b"/>
</dbReference>
<reference evidence="2 3" key="1">
    <citation type="journal article" date="2022" name="Int. J. Syst. Evol. Microbiol.">
        <title>Noviherbaspirillum aridicola sp. nov., isolated from an arid soil in Pakistan.</title>
        <authorList>
            <person name="Khan I.U."/>
            <person name="Saqib M."/>
            <person name="Amin A."/>
            <person name="Hussain F."/>
            <person name="Li L."/>
            <person name="Liu Y.H."/>
            <person name="Fang B.Z."/>
            <person name="Ahmed I."/>
            <person name="Li W.J."/>
        </authorList>
    </citation>
    <scope>NUCLEOTIDE SEQUENCE [LARGE SCALE GENOMIC DNA]</scope>
    <source>
        <strain evidence="2 3">NCCP-691</strain>
    </source>
</reference>
<evidence type="ECO:0000313" key="3">
    <source>
        <dbReference type="Proteomes" id="UP000887222"/>
    </source>
</evidence>